<dbReference type="RefSeq" id="WP_188890610.1">
    <property type="nucleotide sequence ID" value="NZ_BMHY01000007.1"/>
</dbReference>
<proteinExistence type="predicted"/>
<dbReference type="AlphaFoldDB" id="A0A917HEI0"/>
<evidence type="ECO:0000313" key="2">
    <source>
        <dbReference type="Proteomes" id="UP000600247"/>
    </source>
</evidence>
<name>A0A917HEI0_9BACL</name>
<dbReference type="InterPro" id="IPR041881">
    <property type="entry name" value="PqqD_sf"/>
</dbReference>
<sequence>MTTPSGVFAGQTVIRAEGFLVSDMGGDKVMMSVSTGKYYNLGQTGGRIWELLSEPSTLEGLVDELCTEYEIDREACERQVTAFLAQLTEQGLIQIRSDEA</sequence>
<accession>A0A917HEI0</accession>
<evidence type="ECO:0008006" key="3">
    <source>
        <dbReference type="Google" id="ProtNLM"/>
    </source>
</evidence>
<reference evidence="1 2" key="1">
    <citation type="journal article" date="2014" name="Int. J. Syst. Evol. Microbiol.">
        <title>Complete genome sequence of Corynebacterium casei LMG S-19264T (=DSM 44701T), isolated from a smear-ripened cheese.</title>
        <authorList>
            <consortium name="US DOE Joint Genome Institute (JGI-PGF)"/>
            <person name="Walter F."/>
            <person name="Albersmeier A."/>
            <person name="Kalinowski J."/>
            <person name="Ruckert C."/>
        </authorList>
    </citation>
    <scope>NUCLEOTIDE SEQUENCE [LARGE SCALE GENOMIC DNA]</scope>
    <source>
        <strain evidence="1 2">CGMCC 1.15286</strain>
    </source>
</reference>
<keyword evidence="2" id="KW-1185">Reference proteome</keyword>
<organism evidence="1 2">
    <name type="scientific">Paenibacillus radicis</name>
    <name type="common">ex Gao et al. 2016</name>
    <dbReference type="NCBI Taxonomy" id="1737354"/>
    <lineage>
        <taxon>Bacteria</taxon>
        <taxon>Bacillati</taxon>
        <taxon>Bacillota</taxon>
        <taxon>Bacilli</taxon>
        <taxon>Bacillales</taxon>
        <taxon>Paenibacillaceae</taxon>
        <taxon>Paenibacillus</taxon>
    </lineage>
</organism>
<dbReference type="NCBIfam" id="NF033536">
    <property type="entry name" value="lasso_PqqD_Bac"/>
    <property type="match status" value="1"/>
</dbReference>
<comment type="caution">
    <text evidence="1">The sequence shown here is derived from an EMBL/GenBank/DDBJ whole genome shotgun (WGS) entry which is preliminary data.</text>
</comment>
<dbReference type="Pfam" id="PF05402">
    <property type="entry name" value="PqqD"/>
    <property type="match status" value="1"/>
</dbReference>
<gene>
    <name evidence="1" type="ORF">GCM10010918_36280</name>
</gene>
<protein>
    <recommendedName>
        <fullName evidence="3">Lasso peptide biosynthesis PqqD family chaperone</fullName>
    </recommendedName>
</protein>
<dbReference type="EMBL" id="BMHY01000007">
    <property type="protein sequence ID" value="GGG76500.1"/>
    <property type="molecule type" value="Genomic_DNA"/>
</dbReference>
<dbReference type="InterPro" id="IPR008792">
    <property type="entry name" value="PQQD"/>
</dbReference>
<evidence type="ECO:0000313" key="1">
    <source>
        <dbReference type="EMBL" id="GGG76500.1"/>
    </source>
</evidence>
<dbReference type="Proteomes" id="UP000600247">
    <property type="component" value="Unassembled WGS sequence"/>
</dbReference>
<dbReference type="Gene3D" id="1.10.10.1150">
    <property type="entry name" value="Coenzyme PQQ synthesis protein D (PqqD)"/>
    <property type="match status" value="1"/>
</dbReference>